<keyword evidence="3" id="KW-1185">Reference proteome</keyword>
<protein>
    <submittedName>
        <fullName evidence="2">Uncharacterized protein</fullName>
    </submittedName>
</protein>
<dbReference type="PANTHER" id="PTHR33474:SF28">
    <property type="entry name" value="OS01G0815400 PROTEIN"/>
    <property type="match status" value="1"/>
</dbReference>
<dbReference type="Proteomes" id="UP000317650">
    <property type="component" value="Chromosome 9"/>
</dbReference>
<accession>A0A4S8IGT5</accession>
<dbReference type="AlphaFoldDB" id="A0A4S8IGT5"/>
<reference evidence="2 3" key="1">
    <citation type="journal article" date="2019" name="Nat. Plants">
        <title>Genome sequencing of Musa balbisiana reveals subgenome evolution and function divergence in polyploid bananas.</title>
        <authorList>
            <person name="Yao X."/>
        </authorList>
    </citation>
    <scope>NUCLEOTIDE SEQUENCE [LARGE SCALE GENOMIC DNA]</scope>
    <source>
        <strain evidence="3">cv. DH-PKW</strain>
        <tissue evidence="2">Leaves</tissue>
    </source>
</reference>
<comment type="caution">
    <text evidence="2">The sequence shown here is derived from an EMBL/GenBank/DDBJ whole genome shotgun (WGS) entry which is preliminary data.</text>
</comment>
<keyword evidence="1" id="KW-0732">Signal</keyword>
<gene>
    <name evidence="2" type="ORF">C4D60_Mb09t16260</name>
</gene>
<evidence type="ECO:0000313" key="2">
    <source>
        <dbReference type="EMBL" id="THU47508.1"/>
    </source>
</evidence>
<feature type="signal peptide" evidence="1">
    <location>
        <begin position="1"/>
        <end position="24"/>
    </location>
</feature>
<dbReference type="PANTHER" id="PTHR33474">
    <property type="entry name" value="TRANSMEMBRANE PROTEIN"/>
    <property type="match status" value="1"/>
</dbReference>
<proteinExistence type="predicted"/>
<dbReference type="EMBL" id="PYDT01000010">
    <property type="protein sequence ID" value="THU47508.1"/>
    <property type="molecule type" value="Genomic_DNA"/>
</dbReference>
<evidence type="ECO:0000313" key="3">
    <source>
        <dbReference type="Proteomes" id="UP000317650"/>
    </source>
</evidence>
<name>A0A4S8IGT5_MUSBA</name>
<feature type="chain" id="PRO_5020817608" evidence="1">
    <location>
        <begin position="25"/>
        <end position="89"/>
    </location>
</feature>
<evidence type="ECO:0000256" key="1">
    <source>
        <dbReference type="SAM" id="SignalP"/>
    </source>
</evidence>
<organism evidence="2 3">
    <name type="scientific">Musa balbisiana</name>
    <name type="common">Banana</name>
    <dbReference type="NCBI Taxonomy" id="52838"/>
    <lineage>
        <taxon>Eukaryota</taxon>
        <taxon>Viridiplantae</taxon>
        <taxon>Streptophyta</taxon>
        <taxon>Embryophyta</taxon>
        <taxon>Tracheophyta</taxon>
        <taxon>Spermatophyta</taxon>
        <taxon>Magnoliopsida</taxon>
        <taxon>Liliopsida</taxon>
        <taxon>Zingiberales</taxon>
        <taxon>Musaceae</taxon>
        <taxon>Musa</taxon>
    </lineage>
</organism>
<sequence length="89" mass="9913">MDQRKPAICLCTLLCFSWILSLVAVPLPAGQLDLRNQKISVMKVADQVITRKVLINEKAIADRRMDIELNDYPVSGANSRHDPKSPGKP</sequence>